<gene>
    <name evidence="1" type="ORF">BT96DRAFT_945768</name>
</gene>
<dbReference type="OrthoDB" id="3271070at2759"/>
<proteinExistence type="predicted"/>
<sequence length="247" mass="28240">MSIEERDQRRIQIIQKVTFNLPIGAISFSDHPLVTAFRHGFNLLIKPSANLHLLDMFGSKSKKFFPMLTQCLPKDGASICDLIRSQVNARYKVEEDPEVWADSPPSLYENAEKFERLLKQYLQGVGHVQHSDLQGLISQEEYLEYAGDCALRARKFLLYITGREVLPTLTTVCPKLVFNHIIQEENQTPKTFNVHSRFGEVEIWICRELERLLDAPVPTDVNVPTAFDVYLHGIWAGLLGSDHYQQG</sequence>
<dbReference type="EMBL" id="ML769641">
    <property type="protein sequence ID" value="KAE9390936.1"/>
    <property type="molecule type" value="Genomic_DNA"/>
</dbReference>
<evidence type="ECO:0000313" key="1">
    <source>
        <dbReference type="EMBL" id="KAE9390936.1"/>
    </source>
</evidence>
<dbReference type="AlphaFoldDB" id="A0A6A4GZK2"/>
<accession>A0A6A4GZK2</accession>
<protein>
    <submittedName>
        <fullName evidence="1">Uncharacterized protein</fullName>
    </submittedName>
</protein>
<name>A0A6A4GZK2_9AGAR</name>
<organism evidence="1 2">
    <name type="scientific">Gymnopus androsaceus JB14</name>
    <dbReference type="NCBI Taxonomy" id="1447944"/>
    <lineage>
        <taxon>Eukaryota</taxon>
        <taxon>Fungi</taxon>
        <taxon>Dikarya</taxon>
        <taxon>Basidiomycota</taxon>
        <taxon>Agaricomycotina</taxon>
        <taxon>Agaricomycetes</taxon>
        <taxon>Agaricomycetidae</taxon>
        <taxon>Agaricales</taxon>
        <taxon>Marasmiineae</taxon>
        <taxon>Omphalotaceae</taxon>
        <taxon>Gymnopus</taxon>
    </lineage>
</organism>
<dbReference type="Proteomes" id="UP000799118">
    <property type="component" value="Unassembled WGS sequence"/>
</dbReference>
<reference evidence="1" key="1">
    <citation type="journal article" date="2019" name="Environ. Microbiol.">
        <title>Fungal ecological strategies reflected in gene transcription - a case study of two litter decomposers.</title>
        <authorList>
            <person name="Barbi F."/>
            <person name="Kohler A."/>
            <person name="Barry K."/>
            <person name="Baskaran P."/>
            <person name="Daum C."/>
            <person name="Fauchery L."/>
            <person name="Ihrmark K."/>
            <person name="Kuo A."/>
            <person name="LaButti K."/>
            <person name="Lipzen A."/>
            <person name="Morin E."/>
            <person name="Grigoriev I.V."/>
            <person name="Henrissat B."/>
            <person name="Lindahl B."/>
            <person name="Martin F."/>
        </authorList>
    </citation>
    <scope>NUCLEOTIDE SEQUENCE</scope>
    <source>
        <strain evidence="1">JB14</strain>
    </source>
</reference>
<evidence type="ECO:0000313" key="2">
    <source>
        <dbReference type="Proteomes" id="UP000799118"/>
    </source>
</evidence>
<keyword evidence="2" id="KW-1185">Reference proteome</keyword>